<gene>
    <name evidence="1" type="ORF">llap_1365</name>
</gene>
<evidence type="ECO:0000313" key="1">
    <source>
        <dbReference type="EMBL" id="PKU48365.1"/>
    </source>
</evidence>
<organism evidence="1 2">
    <name type="scientific">Limosa lapponica baueri</name>
    <dbReference type="NCBI Taxonomy" id="1758121"/>
    <lineage>
        <taxon>Eukaryota</taxon>
        <taxon>Metazoa</taxon>
        <taxon>Chordata</taxon>
        <taxon>Craniata</taxon>
        <taxon>Vertebrata</taxon>
        <taxon>Euteleostomi</taxon>
        <taxon>Archelosauria</taxon>
        <taxon>Archosauria</taxon>
        <taxon>Dinosauria</taxon>
        <taxon>Saurischia</taxon>
        <taxon>Theropoda</taxon>
        <taxon>Coelurosauria</taxon>
        <taxon>Aves</taxon>
        <taxon>Neognathae</taxon>
        <taxon>Neoaves</taxon>
        <taxon>Charadriiformes</taxon>
        <taxon>Scolopacidae</taxon>
        <taxon>Limosa</taxon>
    </lineage>
</organism>
<evidence type="ECO:0000313" key="2">
    <source>
        <dbReference type="Proteomes" id="UP000233556"/>
    </source>
</evidence>
<sequence>MVAWMPKFSITYQDYTERLMNTQGLIITITVDRSLGEEEVGKHPPFTILEGFMRQLFTQNKVQIKKKIIDGNNNNFEIEVPSR</sequence>
<proteinExistence type="predicted"/>
<keyword evidence="2" id="KW-1185">Reference proteome</keyword>
<accession>A0A2I0UQP4</accession>
<dbReference type="AlphaFoldDB" id="A0A2I0UQP4"/>
<reference evidence="2" key="2">
    <citation type="submission" date="2017-12" db="EMBL/GenBank/DDBJ databases">
        <title>Genome sequence of the Bar-tailed Godwit (Limosa lapponica baueri).</title>
        <authorList>
            <person name="Lima N.C.B."/>
            <person name="Parody-Merino A.M."/>
            <person name="Battley P.F."/>
            <person name="Fidler A.E."/>
            <person name="Prosdocimi F."/>
        </authorList>
    </citation>
    <scope>NUCLEOTIDE SEQUENCE [LARGE SCALE GENOMIC DNA]</scope>
</reference>
<dbReference type="Proteomes" id="UP000233556">
    <property type="component" value="Unassembled WGS sequence"/>
</dbReference>
<name>A0A2I0UQP4_LIMLA</name>
<protein>
    <submittedName>
        <fullName evidence="1">Uncharacterized protein</fullName>
    </submittedName>
</protein>
<dbReference type="EMBL" id="KZ505655">
    <property type="protein sequence ID" value="PKU48365.1"/>
    <property type="molecule type" value="Genomic_DNA"/>
</dbReference>
<reference evidence="2" key="1">
    <citation type="submission" date="2017-11" db="EMBL/GenBank/DDBJ databases">
        <authorList>
            <person name="Lima N.C."/>
            <person name="Parody-Merino A.M."/>
            <person name="Battley P.F."/>
            <person name="Fidler A.E."/>
            <person name="Prosdocimi F."/>
        </authorList>
    </citation>
    <scope>NUCLEOTIDE SEQUENCE [LARGE SCALE GENOMIC DNA]</scope>
</reference>